<comment type="caution">
    <text evidence="2">The sequence shown here is derived from an EMBL/GenBank/DDBJ whole genome shotgun (WGS) entry which is preliminary data.</text>
</comment>
<dbReference type="PANTHER" id="PTHR43155">
    <property type="entry name" value="CYCLIC DI-GMP PHOSPHODIESTERASE PA4108-RELATED"/>
    <property type="match status" value="1"/>
</dbReference>
<evidence type="ECO:0000259" key="1">
    <source>
        <dbReference type="PROSITE" id="PS51832"/>
    </source>
</evidence>
<evidence type="ECO:0000313" key="3">
    <source>
        <dbReference type="Proteomes" id="UP000256763"/>
    </source>
</evidence>
<dbReference type="GO" id="GO:0008081">
    <property type="term" value="F:phosphoric diester hydrolase activity"/>
    <property type="evidence" value="ECO:0007669"/>
    <property type="project" value="UniProtKB-ARBA"/>
</dbReference>
<accession>A0A3E0WP79</accession>
<gene>
    <name evidence="2" type="ORF">CAL65_16860</name>
</gene>
<dbReference type="Pfam" id="PF13487">
    <property type="entry name" value="HD_5"/>
    <property type="match status" value="1"/>
</dbReference>
<organism evidence="2 3">
    <name type="scientific">Alkalilimnicola ehrlichii</name>
    <dbReference type="NCBI Taxonomy" id="351052"/>
    <lineage>
        <taxon>Bacteria</taxon>
        <taxon>Pseudomonadati</taxon>
        <taxon>Pseudomonadota</taxon>
        <taxon>Gammaproteobacteria</taxon>
        <taxon>Chromatiales</taxon>
        <taxon>Ectothiorhodospiraceae</taxon>
        <taxon>Alkalilimnicola</taxon>
    </lineage>
</organism>
<dbReference type="PANTHER" id="PTHR43155:SF2">
    <property type="entry name" value="CYCLIC DI-GMP PHOSPHODIESTERASE PA4108"/>
    <property type="match status" value="1"/>
</dbReference>
<protein>
    <recommendedName>
        <fullName evidence="1">HD-GYP domain-containing protein</fullName>
    </recommendedName>
</protein>
<feature type="domain" description="HD-GYP" evidence="1">
    <location>
        <begin position="118"/>
        <end position="313"/>
    </location>
</feature>
<dbReference type="AlphaFoldDB" id="A0A3E0WP79"/>
<proteinExistence type="predicted"/>
<dbReference type="OrthoDB" id="9802066at2"/>
<dbReference type="InterPro" id="IPR037522">
    <property type="entry name" value="HD_GYP_dom"/>
</dbReference>
<evidence type="ECO:0000313" key="2">
    <source>
        <dbReference type="EMBL" id="RFA33796.1"/>
    </source>
</evidence>
<dbReference type="Proteomes" id="UP000256763">
    <property type="component" value="Unassembled WGS sequence"/>
</dbReference>
<name>A0A3E0WP79_9GAMM</name>
<dbReference type="CDD" id="cd00077">
    <property type="entry name" value="HDc"/>
    <property type="match status" value="1"/>
</dbReference>
<dbReference type="PROSITE" id="PS51832">
    <property type="entry name" value="HD_GYP"/>
    <property type="match status" value="1"/>
</dbReference>
<reference evidence="3" key="1">
    <citation type="submission" date="2017-05" db="EMBL/GenBank/DDBJ databases">
        <authorList>
            <person name="Sharma S."/>
            <person name="Sidhu C."/>
            <person name="Pinnaka A.K."/>
        </authorList>
    </citation>
    <scope>NUCLEOTIDE SEQUENCE [LARGE SCALE GENOMIC DNA]</scope>
    <source>
        <strain evidence="3">AK93</strain>
    </source>
</reference>
<dbReference type="Gene3D" id="1.10.3210.10">
    <property type="entry name" value="Hypothetical protein af1432"/>
    <property type="match status" value="1"/>
</dbReference>
<sequence>MTMVPILKNELEVGMIVPWAVFDGRGWLLLQAGATVASARQLEALVLRGVYRLEDNDGRRSYVESENADQRSESDFGSPFERLDSIIMRIPGIFRSALERQPQAGERLRRLAGDLRRLYAEYPDAMLGAVHLTHEYEYPVCHPVHCVFLCEMMAHAFGYDEARAESLAAAALSQNISMLRLQTRLHNQAKPLTEEQRHQVDEHPEQTVKLLRDIGVDDSVWLLAVAQHHERFDGKGYPYGLEGMAISQEAQIIAISDRYAALISSRGYRDGMTAKEGLRDIYLSQDKGYASAFTQRFIREIGVYPPGSFVKLANGEVGIVVKRGRSSLKPVVSSYIGPRGAPLPRPFRRDTGQLAYEVKGTCKPDLNYPVNLSKIWSV</sequence>
<dbReference type="SUPFAM" id="SSF109604">
    <property type="entry name" value="HD-domain/PDEase-like"/>
    <property type="match status" value="1"/>
</dbReference>
<dbReference type="EMBL" id="NFZW01000019">
    <property type="protein sequence ID" value="RFA33796.1"/>
    <property type="molecule type" value="Genomic_DNA"/>
</dbReference>
<dbReference type="InterPro" id="IPR003607">
    <property type="entry name" value="HD/PDEase_dom"/>
</dbReference>
<keyword evidence="3" id="KW-1185">Reference proteome</keyword>